<reference evidence="1 2" key="1">
    <citation type="submission" date="2017-08" db="EMBL/GenBank/DDBJ databases">
        <title>Draft Genome Sequence of Loktanella cinnabarina Strain XM1, Isolated from Coastal Surface Water.</title>
        <authorList>
            <person name="Ma R."/>
            <person name="Wang J."/>
            <person name="Wang Q."/>
            <person name="Ma Z."/>
            <person name="Li J."/>
            <person name="Chen L."/>
        </authorList>
    </citation>
    <scope>NUCLEOTIDE SEQUENCE [LARGE SCALE GENOMIC DNA]</scope>
    <source>
        <strain evidence="1 2">XM1</strain>
    </source>
</reference>
<evidence type="ECO:0008006" key="3">
    <source>
        <dbReference type="Google" id="ProtNLM"/>
    </source>
</evidence>
<dbReference type="InterPro" id="IPR014543">
    <property type="entry name" value="UCP028291"/>
</dbReference>
<gene>
    <name evidence="1" type="ORF">CJ301_16695</name>
</gene>
<proteinExistence type="predicted"/>
<dbReference type="EMBL" id="NQWH01000039">
    <property type="protein sequence ID" value="PHP26408.1"/>
    <property type="molecule type" value="Genomic_DNA"/>
</dbReference>
<organism evidence="1 2">
    <name type="scientific">Limimaricola cinnabarinus</name>
    <dbReference type="NCBI Taxonomy" id="1125964"/>
    <lineage>
        <taxon>Bacteria</taxon>
        <taxon>Pseudomonadati</taxon>
        <taxon>Pseudomonadota</taxon>
        <taxon>Alphaproteobacteria</taxon>
        <taxon>Rhodobacterales</taxon>
        <taxon>Paracoccaceae</taxon>
        <taxon>Limimaricola</taxon>
    </lineage>
</organism>
<protein>
    <recommendedName>
        <fullName evidence="3">DUF2218 domain-containing protein</fullName>
    </recommendedName>
</protein>
<comment type="caution">
    <text evidence="1">The sequence shown here is derived from an EMBL/GenBank/DDBJ whole genome shotgun (WGS) entry which is preliminary data.</text>
</comment>
<sequence>MQQRQARGAWLTRKSRFRSRPACPSATDEELIVRISVETAEARDRARAVIDDHLARFAHREGFERMAWQGPASLSRD</sequence>
<dbReference type="Gene3D" id="3.30.310.50">
    <property type="entry name" value="Alpha-D-phosphohexomutase, C-terminal domain"/>
    <property type="match status" value="1"/>
</dbReference>
<name>A0A2G1MCI2_9RHOB</name>
<accession>A0A2G1MCI2</accession>
<dbReference type="AlphaFoldDB" id="A0A2G1MCI2"/>
<keyword evidence="2" id="KW-1185">Reference proteome</keyword>
<evidence type="ECO:0000313" key="2">
    <source>
        <dbReference type="Proteomes" id="UP000221860"/>
    </source>
</evidence>
<dbReference type="RefSeq" id="WP_099278499.1">
    <property type="nucleotide sequence ID" value="NZ_KZ304979.1"/>
</dbReference>
<dbReference type="Pfam" id="PF09981">
    <property type="entry name" value="DUF2218"/>
    <property type="match status" value="1"/>
</dbReference>
<evidence type="ECO:0000313" key="1">
    <source>
        <dbReference type="EMBL" id="PHP26408.1"/>
    </source>
</evidence>
<dbReference type="Proteomes" id="UP000221860">
    <property type="component" value="Unassembled WGS sequence"/>
</dbReference>
<dbReference type="OrthoDB" id="9806511at2"/>